<organism evidence="1 2">
    <name type="scientific">Penstemon smallii</name>
    <dbReference type="NCBI Taxonomy" id="265156"/>
    <lineage>
        <taxon>Eukaryota</taxon>
        <taxon>Viridiplantae</taxon>
        <taxon>Streptophyta</taxon>
        <taxon>Embryophyta</taxon>
        <taxon>Tracheophyta</taxon>
        <taxon>Spermatophyta</taxon>
        <taxon>Magnoliopsida</taxon>
        <taxon>eudicotyledons</taxon>
        <taxon>Gunneridae</taxon>
        <taxon>Pentapetalae</taxon>
        <taxon>asterids</taxon>
        <taxon>lamiids</taxon>
        <taxon>Lamiales</taxon>
        <taxon>Plantaginaceae</taxon>
        <taxon>Cheloneae</taxon>
        <taxon>Penstemon</taxon>
    </lineage>
</organism>
<keyword evidence="2" id="KW-1185">Reference proteome</keyword>
<accession>A0ABD3USR1</accession>
<evidence type="ECO:0000313" key="2">
    <source>
        <dbReference type="Proteomes" id="UP001634393"/>
    </source>
</evidence>
<dbReference type="Proteomes" id="UP001634393">
    <property type="component" value="Unassembled WGS sequence"/>
</dbReference>
<sequence length="55" mass="6408">MDIDTHHVTHIEMKIICGITLTKFFYGPMTPFGMDEFKQGEFTDEIMSLVQQKLL</sequence>
<comment type="caution">
    <text evidence="1">The sequence shown here is derived from an EMBL/GenBank/DDBJ whole genome shotgun (WGS) entry which is preliminary data.</text>
</comment>
<protein>
    <submittedName>
        <fullName evidence="1">Uncharacterized protein</fullName>
    </submittedName>
</protein>
<dbReference type="AlphaFoldDB" id="A0ABD3USR1"/>
<evidence type="ECO:0000313" key="1">
    <source>
        <dbReference type="EMBL" id="KAL3851302.1"/>
    </source>
</evidence>
<reference evidence="1 2" key="1">
    <citation type="submission" date="2024-12" db="EMBL/GenBank/DDBJ databases">
        <title>The unique morphological basis and parallel evolutionary history of personate flowers in Penstemon.</title>
        <authorList>
            <person name="Depatie T.H."/>
            <person name="Wessinger C.A."/>
        </authorList>
    </citation>
    <scope>NUCLEOTIDE SEQUENCE [LARGE SCALE GENOMIC DNA]</scope>
    <source>
        <strain evidence="1">WTNN_2</strain>
        <tissue evidence="1">Leaf</tissue>
    </source>
</reference>
<proteinExistence type="predicted"/>
<dbReference type="EMBL" id="JBJXBP010000001">
    <property type="protein sequence ID" value="KAL3851302.1"/>
    <property type="molecule type" value="Genomic_DNA"/>
</dbReference>
<gene>
    <name evidence="1" type="ORF">ACJIZ3_013184</name>
</gene>
<name>A0ABD3USR1_9LAMI</name>